<evidence type="ECO:0000313" key="19">
    <source>
        <dbReference type="EMBL" id="ACR00064.1"/>
    </source>
</evidence>
<evidence type="ECO:0000256" key="9">
    <source>
        <dbReference type="ARBA" id="ARBA00022967"/>
    </source>
</evidence>
<comment type="subcellular location">
    <subcellularLocation>
        <location evidence="1 17">Mitochondrion inner membrane</location>
        <topology evidence="1 17">Multi-pass membrane protein</topology>
    </subcellularLocation>
</comment>
<dbReference type="InterPro" id="IPR050175">
    <property type="entry name" value="Complex_I_Subunit_2"/>
</dbReference>
<evidence type="ECO:0000256" key="16">
    <source>
        <dbReference type="ARBA" id="ARBA00049551"/>
    </source>
</evidence>
<keyword evidence="11 17" id="KW-1133">Transmembrane helix</keyword>
<dbReference type="InterPro" id="IPR001750">
    <property type="entry name" value="ND/Mrp_TM"/>
</dbReference>
<feature type="transmembrane region" description="Helical" evidence="17">
    <location>
        <begin position="12"/>
        <end position="33"/>
    </location>
</feature>
<name>G8XXM3_9ANNE</name>
<keyword evidence="14 17" id="KW-0496">Mitochondrion</keyword>
<evidence type="ECO:0000256" key="7">
    <source>
        <dbReference type="ARBA" id="ARBA00022692"/>
    </source>
</evidence>
<geneLocation type="mitochondrion" evidence="19"/>
<dbReference type="PANTHER" id="PTHR46552:SF1">
    <property type="entry name" value="NADH-UBIQUINONE OXIDOREDUCTASE CHAIN 2"/>
    <property type="match status" value="1"/>
</dbReference>
<keyword evidence="5" id="KW-0813">Transport</keyword>
<evidence type="ECO:0000256" key="5">
    <source>
        <dbReference type="ARBA" id="ARBA00022448"/>
    </source>
</evidence>
<organism evidence="19">
    <name type="scientific">Paralvinella sulfincola</name>
    <dbReference type="NCBI Taxonomy" id="644278"/>
    <lineage>
        <taxon>Eukaryota</taxon>
        <taxon>Metazoa</taxon>
        <taxon>Spiralia</taxon>
        <taxon>Lophotrochozoa</taxon>
        <taxon>Annelida</taxon>
        <taxon>Polychaeta</taxon>
        <taxon>Sedentaria</taxon>
        <taxon>Canalipalpata</taxon>
        <taxon>Terebellida</taxon>
        <taxon>Terebelliformia</taxon>
        <taxon>Alvinellidae</taxon>
        <taxon>Paralvinella</taxon>
    </lineage>
</organism>
<dbReference type="PANTHER" id="PTHR46552">
    <property type="entry name" value="NADH-UBIQUINONE OXIDOREDUCTASE CHAIN 2"/>
    <property type="match status" value="1"/>
</dbReference>
<evidence type="ECO:0000256" key="6">
    <source>
        <dbReference type="ARBA" id="ARBA00022660"/>
    </source>
</evidence>
<keyword evidence="7 17" id="KW-0812">Transmembrane</keyword>
<accession>G8XXM3</accession>
<feature type="transmembrane region" description="Helical" evidence="17">
    <location>
        <begin position="153"/>
        <end position="171"/>
    </location>
</feature>
<feature type="transmembrane region" description="Helical" evidence="17">
    <location>
        <begin position="319"/>
        <end position="338"/>
    </location>
</feature>
<keyword evidence="8 17" id="KW-0999">Mitochondrion inner membrane</keyword>
<evidence type="ECO:0000256" key="14">
    <source>
        <dbReference type="ARBA" id="ARBA00023128"/>
    </source>
</evidence>
<comment type="similarity">
    <text evidence="2 17">Belongs to the complex I subunit 2 family.</text>
</comment>
<comment type="function">
    <text evidence="17">Core subunit of the mitochondrial membrane respiratory chain NADH dehydrogenase (Complex I) which catalyzes electron transfer from NADH through the respiratory chain, using ubiquinone as an electron acceptor. Essential for the catalytic activity and assembly of complex I.</text>
</comment>
<dbReference type="AlphaFoldDB" id="G8XXM3"/>
<evidence type="ECO:0000256" key="13">
    <source>
        <dbReference type="ARBA" id="ARBA00023075"/>
    </source>
</evidence>
<feature type="transmembrane region" description="Helical" evidence="17">
    <location>
        <begin position="203"/>
        <end position="226"/>
    </location>
</feature>
<reference evidence="19" key="1">
    <citation type="submission" date="2009-04" db="EMBL/GenBank/DDBJ databases">
        <title>Phylogenetic inference of Terebelliformia worms based on combined mitochondrial and nuclear data.</title>
        <authorList>
            <person name="Zhong M."/>
            <person name="Struck T.H."/>
            <person name="Halanych K.M."/>
        </authorList>
    </citation>
    <scope>NUCLEOTIDE SEQUENCE</scope>
</reference>
<comment type="catalytic activity">
    <reaction evidence="16 17">
        <text>a ubiquinone + NADH + 5 H(+)(in) = a ubiquinol + NAD(+) + 4 H(+)(out)</text>
        <dbReference type="Rhea" id="RHEA:29091"/>
        <dbReference type="Rhea" id="RHEA-COMP:9565"/>
        <dbReference type="Rhea" id="RHEA-COMP:9566"/>
        <dbReference type="ChEBI" id="CHEBI:15378"/>
        <dbReference type="ChEBI" id="CHEBI:16389"/>
        <dbReference type="ChEBI" id="CHEBI:17976"/>
        <dbReference type="ChEBI" id="CHEBI:57540"/>
        <dbReference type="ChEBI" id="CHEBI:57945"/>
        <dbReference type="EC" id="7.1.1.2"/>
    </reaction>
</comment>
<keyword evidence="10 17" id="KW-0249">Electron transport</keyword>
<feature type="transmembrane region" description="Helical" evidence="17">
    <location>
        <begin position="71"/>
        <end position="92"/>
    </location>
</feature>
<keyword evidence="13 17" id="KW-0830">Ubiquinone</keyword>
<dbReference type="GO" id="GO:0008137">
    <property type="term" value="F:NADH dehydrogenase (ubiquinone) activity"/>
    <property type="evidence" value="ECO:0007669"/>
    <property type="project" value="UniProtKB-EC"/>
</dbReference>
<evidence type="ECO:0000256" key="12">
    <source>
        <dbReference type="ARBA" id="ARBA00023027"/>
    </source>
</evidence>
<evidence type="ECO:0000256" key="10">
    <source>
        <dbReference type="ARBA" id="ARBA00022982"/>
    </source>
</evidence>
<dbReference type="PRINTS" id="PR01436">
    <property type="entry name" value="NADHDHGNASE2"/>
</dbReference>
<evidence type="ECO:0000256" key="11">
    <source>
        <dbReference type="ARBA" id="ARBA00022989"/>
    </source>
</evidence>
<keyword evidence="9 17" id="KW-1278">Translocase</keyword>
<dbReference type="EC" id="7.1.1.2" evidence="3 17"/>
<keyword evidence="12 17" id="KW-0520">NAD</keyword>
<dbReference type="GO" id="GO:0006120">
    <property type="term" value="P:mitochondrial electron transport, NADH to ubiquinone"/>
    <property type="evidence" value="ECO:0007669"/>
    <property type="project" value="InterPro"/>
</dbReference>
<evidence type="ECO:0000256" key="2">
    <source>
        <dbReference type="ARBA" id="ARBA00007012"/>
    </source>
</evidence>
<feature type="transmembrane region" description="Helical" evidence="17">
    <location>
        <begin position="39"/>
        <end position="59"/>
    </location>
</feature>
<dbReference type="GO" id="GO:0005743">
    <property type="term" value="C:mitochondrial inner membrane"/>
    <property type="evidence" value="ECO:0007669"/>
    <property type="project" value="UniProtKB-SubCell"/>
</dbReference>
<keyword evidence="15 17" id="KW-0472">Membrane</keyword>
<feature type="domain" description="NADH:quinone oxidoreductase/Mrp antiporter transmembrane" evidence="18">
    <location>
        <begin position="96"/>
        <end position="278"/>
    </location>
</feature>
<evidence type="ECO:0000256" key="17">
    <source>
        <dbReference type="RuleBase" id="RU003403"/>
    </source>
</evidence>
<protein>
    <recommendedName>
        <fullName evidence="4 17">NADH-ubiquinone oxidoreductase chain 2</fullName>
        <ecNumber evidence="3 17">7.1.1.2</ecNumber>
    </recommendedName>
</protein>
<evidence type="ECO:0000256" key="8">
    <source>
        <dbReference type="ARBA" id="ARBA00022792"/>
    </source>
</evidence>
<gene>
    <name evidence="19" type="primary">NAD2</name>
</gene>
<dbReference type="Pfam" id="PF00361">
    <property type="entry name" value="Proton_antipo_M"/>
    <property type="match status" value="2"/>
</dbReference>
<sequence length="339" mass="36834">MNKHPHNTTALSTVSPAYMLFTLAMLSGILMTISAHSWFSMWMGLELNLFGFIPIIMATSSNQEKEAACKYFLAQATPSAIFLVCIVLAPQFQPSSTLLALAVLMKLGAAPCHQWFPSVMNGMAWPQSWALVTVQKIAPFFLLVQTTNSATNLLMLAAALSSLTGGIGGMNHTLLRPIIAYSSIGHMGWMIAAMLVSNNTATLYLLSYIMIVSTTILVITLLKLTSINLSSPIIKHPAMLLILTISFMNMGGLPPLFGFFIKATVMSVLTHSTLIILLPPLILGSVMNLYYYLKVVFMNSLETPAQHVILKQLSQPTQFTLPILFSLSVASATAALSLF</sequence>
<feature type="transmembrane region" description="Helical" evidence="17">
    <location>
        <begin position="273"/>
        <end position="293"/>
    </location>
</feature>
<dbReference type="InterPro" id="IPR003917">
    <property type="entry name" value="NADH_UbQ_OxRdtase_chain2"/>
</dbReference>
<feature type="transmembrane region" description="Helical" evidence="17">
    <location>
        <begin position="128"/>
        <end position="147"/>
    </location>
</feature>
<evidence type="ECO:0000256" key="15">
    <source>
        <dbReference type="ARBA" id="ARBA00023136"/>
    </source>
</evidence>
<dbReference type="EMBL" id="FJ976042">
    <property type="protein sequence ID" value="ACR00064.1"/>
    <property type="molecule type" value="Genomic_DNA"/>
</dbReference>
<evidence type="ECO:0000259" key="18">
    <source>
        <dbReference type="Pfam" id="PF00361"/>
    </source>
</evidence>
<proteinExistence type="inferred from homology"/>
<feature type="transmembrane region" description="Helical" evidence="17">
    <location>
        <begin position="238"/>
        <end position="261"/>
    </location>
</feature>
<evidence type="ECO:0000256" key="1">
    <source>
        <dbReference type="ARBA" id="ARBA00004448"/>
    </source>
</evidence>
<evidence type="ECO:0000256" key="4">
    <source>
        <dbReference type="ARBA" id="ARBA00021008"/>
    </source>
</evidence>
<feature type="domain" description="NADH:quinone oxidoreductase/Mrp antiporter transmembrane" evidence="18">
    <location>
        <begin position="35"/>
        <end position="88"/>
    </location>
</feature>
<feature type="transmembrane region" description="Helical" evidence="17">
    <location>
        <begin position="178"/>
        <end position="197"/>
    </location>
</feature>
<evidence type="ECO:0000256" key="3">
    <source>
        <dbReference type="ARBA" id="ARBA00012944"/>
    </source>
</evidence>
<keyword evidence="6 17" id="KW-0679">Respiratory chain</keyword>